<dbReference type="RefSeq" id="WP_227676179.1">
    <property type="nucleotide sequence ID" value="NZ_BMZR01000003.1"/>
</dbReference>
<evidence type="ECO:0000313" key="2">
    <source>
        <dbReference type="EMBL" id="GHD33745.1"/>
    </source>
</evidence>
<gene>
    <name evidence="2" type="ORF">GCM10016272_18250</name>
</gene>
<organism evidence="2 3">
    <name type="scientific">Psychrobacter glaciei</name>
    <dbReference type="NCBI Taxonomy" id="619771"/>
    <lineage>
        <taxon>Bacteria</taxon>
        <taxon>Pseudomonadati</taxon>
        <taxon>Pseudomonadota</taxon>
        <taxon>Gammaproteobacteria</taxon>
        <taxon>Moraxellales</taxon>
        <taxon>Moraxellaceae</taxon>
        <taxon>Psychrobacter</taxon>
    </lineage>
</organism>
<comment type="caution">
    <text evidence="2">The sequence shown here is derived from an EMBL/GenBank/DDBJ whole genome shotgun (WGS) entry which is preliminary data.</text>
</comment>
<sequence length="195" mass="21196">MNTKSNNNELTEPQAADQENDQKNKQQEAAEQAAIEKRRDYLKSESTRITEIAGNEPNSALKCIHQLSVAGGATEATYIAIEQRVVADQDTAGAYHLALMAQNTPDLPIDARQLIELVVNKGDNDQRLALLKNLPLPPVDMIKEQILASDDGDAIGLMNAYLQINPEGYGSHHMLGSGQADRIVPLSPGNSLDLK</sequence>
<protein>
    <submittedName>
        <fullName evidence="2">Uncharacterized protein</fullName>
    </submittedName>
</protein>
<keyword evidence="3" id="KW-1185">Reference proteome</keyword>
<evidence type="ECO:0000256" key="1">
    <source>
        <dbReference type="SAM" id="MobiDB-lite"/>
    </source>
</evidence>
<evidence type="ECO:0000313" key="3">
    <source>
        <dbReference type="Proteomes" id="UP000610203"/>
    </source>
</evidence>
<name>A0ABQ3GS99_9GAMM</name>
<feature type="region of interest" description="Disordered" evidence="1">
    <location>
        <begin position="1"/>
        <end position="42"/>
    </location>
</feature>
<feature type="compositionally biased region" description="Polar residues" evidence="1">
    <location>
        <begin position="1"/>
        <end position="11"/>
    </location>
</feature>
<reference evidence="3" key="1">
    <citation type="journal article" date="2019" name="Int. J. Syst. Evol. Microbiol.">
        <title>The Global Catalogue of Microorganisms (GCM) 10K type strain sequencing project: providing services to taxonomists for standard genome sequencing and annotation.</title>
        <authorList>
            <consortium name="The Broad Institute Genomics Platform"/>
            <consortium name="The Broad Institute Genome Sequencing Center for Infectious Disease"/>
            <person name="Wu L."/>
            <person name="Ma J."/>
        </authorList>
    </citation>
    <scope>NUCLEOTIDE SEQUENCE [LARGE SCALE GENOMIC DNA]</scope>
    <source>
        <strain evidence="3">KCTC 42280</strain>
    </source>
</reference>
<proteinExistence type="predicted"/>
<accession>A0ABQ3GS99</accession>
<dbReference type="Proteomes" id="UP000610203">
    <property type="component" value="Unassembled WGS sequence"/>
</dbReference>
<dbReference type="EMBL" id="BMZR01000003">
    <property type="protein sequence ID" value="GHD33745.1"/>
    <property type="molecule type" value="Genomic_DNA"/>
</dbReference>
<feature type="compositionally biased region" description="Basic and acidic residues" evidence="1">
    <location>
        <begin position="20"/>
        <end position="42"/>
    </location>
</feature>